<keyword evidence="1" id="KW-0547">Nucleotide-binding</keyword>
<organism evidence="5 6">
    <name type="scientific">Candidatus Xenohaliotis californiensis</name>
    <dbReference type="NCBI Taxonomy" id="84677"/>
    <lineage>
        <taxon>Bacteria</taxon>
        <taxon>Pseudomonadati</taxon>
        <taxon>Pseudomonadota</taxon>
        <taxon>Alphaproteobacteria</taxon>
        <taxon>Rickettsiales</taxon>
        <taxon>Anaplasmataceae</taxon>
        <taxon>Candidatus Xenohaliotis</taxon>
    </lineage>
</organism>
<dbReference type="Pfam" id="PF13335">
    <property type="entry name" value="Mg_chelatase_C"/>
    <property type="match status" value="1"/>
</dbReference>
<dbReference type="Proteomes" id="UP001314181">
    <property type="component" value="Unassembled WGS sequence"/>
</dbReference>
<dbReference type="InterPro" id="IPR000523">
    <property type="entry name" value="Mg_chelatse_chII-like_cat_dom"/>
</dbReference>
<keyword evidence="2" id="KW-0067">ATP-binding</keyword>
<evidence type="ECO:0000313" key="5">
    <source>
        <dbReference type="EMBL" id="CAK8163406.1"/>
    </source>
</evidence>
<keyword evidence="6" id="KW-1185">Reference proteome</keyword>
<dbReference type="InterPro" id="IPR025158">
    <property type="entry name" value="Mg_chelat-rel_C"/>
</dbReference>
<dbReference type="NCBIfam" id="TIGR00368">
    <property type="entry name" value="YifB family Mg chelatase-like AAA ATPase"/>
    <property type="match status" value="1"/>
</dbReference>
<reference evidence="5 6" key="1">
    <citation type="submission" date="2024-01" db="EMBL/GenBank/DDBJ databases">
        <authorList>
            <person name="Kunselman E."/>
        </authorList>
    </citation>
    <scope>NUCLEOTIDE SEQUENCE [LARGE SCALE GENOMIC DNA]</scope>
    <source>
        <strain evidence="5">2 abalone samples</strain>
    </source>
</reference>
<protein>
    <submittedName>
        <fullName evidence="5">Magnesium chelatase family protein</fullName>
    </submittedName>
</protein>
<feature type="domain" description="Mg chelatase-related protein C-terminal" evidence="4">
    <location>
        <begin position="404"/>
        <end position="498"/>
    </location>
</feature>
<evidence type="ECO:0000256" key="1">
    <source>
        <dbReference type="ARBA" id="ARBA00022741"/>
    </source>
</evidence>
<dbReference type="InterPro" id="IPR020568">
    <property type="entry name" value="Ribosomal_Su5_D2-typ_SF"/>
</dbReference>
<dbReference type="InterPro" id="IPR045006">
    <property type="entry name" value="CHLI-like"/>
</dbReference>
<dbReference type="PANTHER" id="PTHR32039:SF7">
    <property type="entry name" value="COMPETENCE PROTEIN COMM"/>
    <property type="match status" value="1"/>
</dbReference>
<dbReference type="RefSeq" id="WP_338364597.1">
    <property type="nucleotide sequence ID" value="NZ_CAWVOK010000029.1"/>
</dbReference>
<evidence type="ECO:0000259" key="3">
    <source>
        <dbReference type="Pfam" id="PF01078"/>
    </source>
</evidence>
<proteinExistence type="predicted"/>
<dbReference type="SUPFAM" id="SSF54211">
    <property type="entry name" value="Ribosomal protein S5 domain 2-like"/>
    <property type="match status" value="1"/>
</dbReference>
<evidence type="ECO:0000256" key="2">
    <source>
        <dbReference type="ARBA" id="ARBA00022840"/>
    </source>
</evidence>
<dbReference type="PRINTS" id="PR01657">
    <property type="entry name" value="MCMFAMILY"/>
</dbReference>
<dbReference type="InterPro" id="IPR004482">
    <property type="entry name" value="Mg_chelat-rel"/>
</dbReference>
<gene>
    <name evidence="5" type="ORF">CAXC1_30008</name>
</gene>
<feature type="domain" description="Magnesium chelatase ChlI-like catalytic" evidence="3">
    <location>
        <begin position="190"/>
        <end position="388"/>
    </location>
</feature>
<dbReference type="Gene3D" id="3.40.50.300">
    <property type="entry name" value="P-loop containing nucleotide triphosphate hydrolases"/>
    <property type="match status" value="1"/>
</dbReference>
<accession>A0ABP0EYG3</accession>
<dbReference type="InterPro" id="IPR014721">
    <property type="entry name" value="Ribsml_uS5_D2-typ_fold_subgr"/>
</dbReference>
<dbReference type="SUPFAM" id="SSF52540">
    <property type="entry name" value="P-loop containing nucleoside triphosphate hydrolases"/>
    <property type="match status" value="1"/>
</dbReference>
<sequence>MVAHTFTIALSGIKCLSINVQVMLTSGMPSFTIVGLPSKTVGESRDRIKAAIIALGIKLPPKKIVVNLSPADILKTGSHYDLPIALGLLVEIGIIKQKTLNKVIAIGELSLDGSIISTSGVLPAAIKAKELNFNIICSKNNINEVLWAIKDNKFIAADTLFEVIDALNNSIPTPTIKKQLLKKNITKYNDISEIHGQNIAIKALKIAVAGKHNILMIGAPGIGKSMLASMTPGIMPELTNEEILENNLILSITGELKNGALHVDPPFRSPHHTTSVQAMIGGGRMAKLGEVTMAHNGILFLDEFPEFSIAAINSLRQPLETKMVTITRVEAQAIYPADFMLIAAMNPCKCGYLYDKKKKCSKAPKCALNYINKIHGPILDRIDMCVILDQPPPISLSKNKRLKESSKCIRNNIIKARQLQLNRYSNMPHKYNAMVTKNIEQTICINEQESSDIEQFINKCDVSIRGYHKILRVARSIADIEESDDVHLVHIKEAFSYRMNIDMLIK</sequence>
<dbReference type="InterPro" id="IPR001208">
    <property type="entry name" value="MCM_dom"/>
</dbReference>
<dbReference type="Pfam" id="PF01078">
    <property type="entry name" value="Mg_chelatase"/>
    <property type="match status" value="1"/>
</dbReference>
<evidence type="ECO:0000259" key="4">
    <source>
        <dbReference type="Pfam" id="PF13335"/>
    </source>
</evidence>
<dbReference type="Gene3D" id="3.30.230.10">
    <property type="match status" value="1"/>
</dbReference>
<evidence type="ECO:0000313" key="6">
    <source>
        <dbReference type="Proteomes" id="UP001314181"/>
    </source>
</evidence>
<name>A0ABP0EYG3_9RICK</name>
<dbReference type="PANTHER" id="PTHR32039">
    <property type="entry name" value="MAGNESIUM-CHELATASE SUBUNIT CHLI"/>
    <property type="match status" value="1"/>
</dbReference>
<dbReference type="EMBL" id="CAWVOK010000029">
    <property type="protein sequence ID" value="CAK8163406.1"/>
    <property type="molecule type" value="Genomic_DNA"/>
</dbReference>
<comment type="caution">
    <text evidence="5">The sequence shown here is derived from an EMBL/GenBank/DDBJ whole genome shotgun (WGS) entry which is preliminary data.</text>
</comment>
<dbReference type="Pfam" id="PF13541">
    <property type="entry name" value="ChlI"/>
    <property type="match status" value="1"/>
</dbReference>
<dbReference type="InterPro" id="IPR027417">
    <property type="entry name" value="P-loop_NTPase"/>
</dbReference>